<evidence type="ECO:0000313" key="7">
    <source>
        <dbReference type="EMBL" id="MDQ7250294.1"/>
    </source>
</evidence>
<keyword evidence="3 6" id="KW-0812">Transmembrane</keyword>
<dbReference type="Pfam" id="PF02653">
    <property type="entry name" value="BPD_transp_2"/>
    <property type="match status" value="1"/>
</dbReference>
<proteinExistence type="predicted"/>
<accession>A0ABU0YRF2</accession>
<dbReference type="PANTHER" id="PTHR30482">
    <property type="entry name" value="HIGH-AFFINITY BRANCHED-CHAIN AMINO ACID TRANSPORT SYSTEM PERMEASE"/>
    <property type="match status" value="1"/>
</dbReference>
<feature type="transmembrane region" description="Helical" evidence="6">
    <location>
        <begin position="276"/>
        <end position="296"/>
    </location>
</feature>
<feature type="transmembrane region" description="Helical" evidence="6">
    <location>
        <begin position="248"/>
        <end position="270"/>
    </location>
</feature>
<keyword evidence="8" id="KW-1185">Reference proteome</keyword>
<evidence type="ECO:0000313" key="8">
    <source>
        <dbReference type="Proteomes" id="UP001230156"/>
    </source>
</evidence>
<dbReference type="CDD" id="cd06581">
    <property type="entry name" value="TM_PBP1_LivM_like"/>
    <property type="match status" value="1"/>
</dbReference>
<evidence type="ECO:0000256" key="4">
    <source>
        <dbReference type="ARBA" id="ARBA00022989"/>
    </source>
</evidence>
<organism evidence="7 8">
    <name type="scientific">Dongia sedimenti</name>
    <dbReference type="NCBI Taxonomy" id="3064282"/>
    <lineage>
        <taxon>Bacteria</taxon>
        <taxon>Pseudomonadati</taxon>
        <taxon>Pseudomonadota</taxon>
        <taxon>Alphaproteobacteria</taxon>
        <taxon>Rhodospirillales</taxon>
        <taxon>Dongiaceae</taxon>
        <taxon>Dongia</taxon>
    </lineage>
</organism>
<evidence type="ECO:0000256" key="5">
    <source>
        <dbReference type="ARBA" id="ARBA00023136"/>
    </source>
</evidence>
<keyword evidence="5 6" id="KW-0472">Membrane</keyword>
<comment type="caution">
    <text evidence="7">The sequence shown here is derived from an EMBL/GenBank/DDBJ whole genome shotgun (WGS) entry which is preliminary data.</text>
</comment>
<dbReference type="Proteomes" id="UP001230156">
    <property type="component" value="Unassembled WGS sequence"/>
</dbReference>
<keyword evidence="2" id="KW-1003">Cell membrane</keyword>
<keyword evidence="4 6" id="KW-1133">Transmembrane helix</keyword>
<gene>
    <name evidence="7" type="ORF">Q8A70_21570</name>
</gene>
<dbReference type="PANTHER" id="PTHR30482:SF10">
    <property type="entry name" value="HIGH-AFFINITY BRANCHED-CHAIN AMINO ACID TRANSPORT PROTEIN BRAE"/>
    <property type="match status" value="1"/>
</dbReference>
<dbReference type="EMBL" id="JAUYVI010000006">
    <property type="protein sequence ID" value="MDQ7250294.1"/>
    <property type="molecule type" value="Genomic_DNA"/>
</dbReference>
<evidence type="ECO:0000256" key="3">
    <source>
        <dbReference type="ARBA" id="ARBA00022692"/>
    </source>
</evidence>
<feature type="transmembrane region" description="Helical" evidence="6">
    <location>
        <begin position="6"/>
        <end position="27"/>
    </location>
</feature>
<dbReference type="RefSeq" id="WP_379959361.1">
    <property type="nucleotide sequence ID" value="NZ_JAUYVI010000006.1"/>
</dbReference>
<sequence>MLDVIGYLAFFLTTALSYALICLGLNLQWGQTGLFNVGVAGFVAVGAYVSAMLTTPEDQHWGGYGLPIFVGWIGAMIGSGLAAAVIGAITLRLRADYLAITTFGIAIVIQLFALNAQSITGGPFGIGFIPRPFNVLAEKPLAFNCANLALVAAVTLVVFIALERLVRSPWGRVLRAIREDETAAQAIGKNANRFRLQAFVLGSAVMGLAGAVQGHFIGFIAPENYLSAITFQTWAMLIIGGSGNNKGAVLGAVLVWGLWSASGALMTTVFPPEQQARAAALQIVAIGVIMAAILLLRPRGILGEQVTVSRHLDP</sequence>
<evidence type="ECO:0000256" key="1">
    <source>
        <dbReference type="ARBA" id="ARBA00004651"/>
    </source>
</evidence>
<dbReference type="InterPro" id="IPR043428">
    <property type="entry name" value="LivM-like"/>
</dbReference>
<dbReference type="InterPro" id="IPR001851">
    <property type="entry name" value="ABC_transp_permease"/>
</dbReference>
<comment type="subcellular location">
    <subcellularLocation>
        <location evidence="1">Cell membrane</location>
        <topology evidence="1">Multi-pass membrane protein</topology>
    </subcellularLocation>
</comment>
<feature type="transmembrane region" description="Helical" evidence="6">
    <location>
        <begin position="66"/>
        <end position="90"/>
    </location>
</feature>
<feature type="transmembrane region" description="Helical" evidence="6">
    <location>
        <begin position="34"/>
        <end position="54"/>
    </location>
</feature>
<evidence type="ECO:0000256" key="2">
    <source>
        <dbReference type="ARBA" id="ARBA00022475"/>
    </source>
</evidence>
<feature type="transmembrane region" description="Helical" evidence="6">
    <location>
        <begin position="141"/>
        <end position="162"/>
    </location>
</feature>
<feature type="transmembrane region" description="Helical" evidence="6">
    <location>
        <begin position="225"/>
        <end position="241"/>
    </location>
</feature>
<protein>
    <submittedName>
        <fullName evidence="7">Branched-chain amino acid ABC transporter permease</fullName>
    </submittedName>
</protein>
<feature type="transmembrane region" description="Helical" evidence="6">
    <location>
        <begin position="97"/>
        <end position="114"/>
    </location>
</feature>
<feature type="transmembrane region" description="Helical" evidence="6">
    <location>
        <begin position="198"/>
        <end position="219"/>
    </location>
</feature>
<reference evidence="8" key="1">
    <citation type="submission" date="2023-08" db="EMBL/GenBank/DDBJ databases">
        <title>Rhodospirillaceae gen. nov., a novel taxon isolated from the Yangtze River Yuezi River estuary sludge.</title>
        <authorList>
            <person name="Ruan L."/>
        </authorList>
    </citation>
    <scope>NUCLEOTIDE SEQUENCE [LARGE SCALE GENOMIC DNA]</scope>
    <source>
        <strain evidence="8">R-7</strain>
    </source>
</reference>
<evidence type="ECO:0000256" key="6">
    <source>
        <dbReference type="SAM" id="Phobius"/>
    </source>
</evidence>
<name>A0ABU0YRF2_9PROT</name>